<evidence type="ECO:0000313" key="2">
    <source>
        <dbReference type="Proteomes" id="UP000034320"/>
    </source>
</evidence>
<evidence type="ECO:0000313" key="1">
    <source>
        <dbReference type="EMBL" id="KKS47299.1"/>
    </source>
</evidence>
<organism evidence="1 2">
    <name type="scientific">Candidatus Gottesmanbacteria bacterium GW2011_GWA2_42_18</name>
    <dbReference type="NCBI Taxonomy" id="1618442"/>
    <lineage>
        <taxon>Bacteria</taxon>
        <taxon>Candidatus Gottesmaniibacteriota</taxon>
    </lineage>
</organism>
<dbReference type="AlphaFoldDB" id="A0A0G0ZF40"/>
<dbReference type="EMBL" id="LCDD01000006">
    <property type="protein sequence ID" value="KKS47299.1"/>
    <property type="molecule type" value="Genomic_DNA"/>
</dbReference>
<sequence>MLNLEQQETRPSLTGEELLTASLALEKQLAQIDLYSTLRQSDIPTDIAEVYEKLGAELTPLEERKSSTFKRLGQGIKRELWDSTLGRSIAGTVVITTIGEIINQGGPIEASEVFIAFYNRLVGWAGETIENIEAWPMISAAGVALLWTLFSPKIYEIISARDSAKTVKTLSQDAEAREKRTAALLLHQEGNADLFGIGPNIQIDVGKSDPSALLLIDLFHKLGIEVVTYWDQRNIHFAQNKYWEKTYNDWTNRETLLRGNVQESLCSIILVSNGDDVFLSSRIQDPTREAQDMTDNEAIGSINARNSVRNNLGLPATPHIMVTNPQRLIDIDLVKSGSESFHPKTVGQVIREKYPNVHIIDPDQLIFEELAQLAFKEKSKKNLPLELITNSVRASEYKTNLRLVINEYNQKIGNDKTKNIRFSTKKDGLETLSIIYGSTDEDTIAQLETYKDDFSQEGELVAIINDPEKVARLPEGSKYICVGTVIAKAIFKKFIELVAQGAIELPQQITLPPEPVQNQELAD</sequence>
<proteinExistence type="predicted"/>
<name>A0A0G0ZF40_9BACT</name>
<dbReference type="Proteomes" id="UP000034320">
    <property type="component" value="Unassembled WGS sequence"/>
</dbReference>
<protein>
    <submittedName>
        <fullName evidence="1">Uncharacterized protein</fullName>
    </submittedName>
</protein>
<comment type="caution">
    <text evidence="1">The sequence shown here is derived from an EMBL/GenBank/DDBJ whole genome shotgun (WGS) entry which is preliminary data.</text>
</comment>
<accession>A0A0G0ZF40</accession>
<gene>
    <name evidence="1" type="ORF">UV09_C0006G0008</name>
</gene>
<reference evidence="1 2" key="1">
    <citation type="journal article" date="2015" name="Nature">
        <title>rRNA introns, odd ribosomes, and small enigmatic genomes across a large radiation of phyla.</title>
        <authorList>
            <person name="Brown C.T."/>
            <person name="Hug L.A."/>
            <person name="Thomas B.C."/>
            <person name="Sharon I."/>
            <person name="Castelle C.J."/>
            <person name="Singh A."/>
            <person name="Wilkins M.J."/>
            <person name="Williams K.H."/>
            <person name="Banfield J.F."/>
        </authorList>
    </citation>
    <scope>NUCLEOTIDE SEQUENCE [LARGE SCALE GENOMIC DNA]</scope>
</reference>